<name>A0A101MHA1_PENFR</name>
<sequence>MGPSSLISNDDYCVQQSEAFDPWDDTSQYAPTPGNFCRSPASPSDISCTNINPTSPIDYASPQQALSQKKSLPLLQYLDWEEGRTYDEDPPTCIHYLIEWKVTLNNRTVVKDTEQDLVLAPRFYWRLFLQPKLKELIIRKYPHRKLQLDDTSVIVSATRQKGFPLRYDGTDIDWSSIEKQLFDWGDLFLTGKKLKLSVSFNYIENTQVSTASRRATDKQNTSSATQRILQERDHQICAEEEVSGEPPA</sequence>
<comment type="caution">
    <text evidence="2">The sequence shown here is derived from an EMBL/GenBank/DDBJ whole genome shotgun (WGS) entry which is preliminary data.</text>
</comment>
<evidence type="ECO:0000313" key="3">
    <source>
        <dbReference type="Proteomes" id="UP000055045"/>
    </source>
</evidence>
<protein>
    <submittedName>
        <fullName evidence="2">Uncharacterized protein</fullName>
    </submittedName>
</protein>
<dbReference type="Proteomes" id="UP000055045">
    <property type="component" value="Unassembled WGS sequence"/>
</dbReference>
<evidence type="ECO:0000256" key="1">
    <source>
        <dbReference type="SAM" id="MobiDB-lite"/>
    </source>
</evidence>
<proteinExistence type="predicted"/>
<dbReference type="STRING" id="48697.A0A101MHA1"/>
<evidence type="ECO:0000313" key="2">
    <source>
        <dbReference type="EMBL" id="KUM60370.1"/>
    </source>
</evidence>
<feature type="compositionally biased region" description="Acidic residues" evidence="1">
    <location>
        <begin position="238"/>
        <end position="248"/>
    </location>
</feature>
<feature type="compositionally biased region" description="Polar residues" evidence="1">
    <location>
        <begin position="213"/>
        <end position="228"/>
    </location>
</feature>
<dbReference type="OrthoDB" id="4301960at2759"/>
<dbReference type="EMBL" id="LLXE01000178">
    <property type="protein sequence ID" value="KUM60370.1"/>
    <property type="molecule type" value="Genomic_DNA"/>
</dbReference>
<dbReference type="AlphaFoldDB" id="A0A101MHA1"/>
<accession>A0A101MHA1</accession>
<organism evidence="2 3">
    <name type="scientific">Penicillium freii</name>
    <dbReference type="NCBI Taxonomy" id="48697"/>
    <lineage>
        <taxon>Eukaryota</taxon>
        <taxon>Fungi</taxon>
        <taxon>Dikarya</taxon>
        <taxon>Ascomycota</taxon>
        <taxon>Pezizomycotina</taxon>
        <taxon>Eurotiomycetes</taxon>
        <taxon>Eurotiomycetidae</taxon>
        <taxon>Eurotiales</taxon>
        <taxon>Aspergillaceae</taxon>
        <taxon>Penicillium</taxon>
    </lineage>
</organism>
<keyword evidence="3" id="KW-1185">Reference proteome</keyword>
<feature type="region of interest" description="Disordered" evidence="1">
    <location>
        <begin position="213"/>
        <end position="248"/>
    </location>
</feature>
<reference evidence="2 3" key="1">
    <citation type="submission" date="2015-10" db="EMBL/GenBank/DDBJ databases">
        <title>Genome sequencing of Penicillium freii.</title>
        <authorList>
            <person name="Nguyen H.D."/>
            <person name="Visagie C.M."/>
            <person name="Seifert K.A."/>
        </authorList>
    </citation>
    <scope>NUCLEOTIDE SEQUENCE [LARGE SCALE GENOMIC DNA]</scope>
    <source>
        <strain evidence="2 3">DAOM 242723</strain>
    </source>
</reference>
<gene>
    <name evidence="2" type="ORF">ACN42_g6763</name>
</gene>